<evidence type="ECO:0000256" key="4">
    <source>
        <dbReference type="ARBA" id="ARBA00023033"/>
    </source>
</evidence>
<evidence type="ECO:0000256" key="1">
    <source>
        <dbReference type="ARBA" id="ARBA00022630"/>
    </source>
</evidence>
<dbReference type="Proteomes" id="UP001299970">
    <property type="component" value="Unassembled WGS sequence"/>
</dbReference>
<dbReference type="InterPro" id="IPR019923">
    <property type="entry name" value="Lucif-like_OxRdtase_MSMEG_2516"/>
</dbReference>
<dbReference type="NCBIfam" id="TIGR03621">
    <property type="entry name" value="F420_MSMEG_2516"/>
    <property type="match status" value="1"/>
</dbReference>
<dbReference type="PANTHER" id="PTHR42847:SF4">
    <property type="entry name" value="ALKANESULFONATE MONOOXYGENASE-RELATED"/>
    <property type="match status" value="1"/>
</dbReference>
<name>A0ABS9T967_9PSEU</name>
<proteinExistence type="predicted"/>
<evidence type="ECO:0000313" key="6">
    <source>
        <dbReference type="EMBL" id="MCH6164963.1"/>
    </source>
</evidence>
<evidence type="ECO:0000256" key="2">
    <source>
        <dbReference type="ARBA" id="ARBA00022643"/>
    </source>
</evidence>
<keyword evidence="2" id="KW-0288">FMN</keyword>
<protein>
    <submittedName>
        <fullName evidence="6">LLM class F420-dependent oxidoreductase</fullName>
    </submittedName>
</protein>
<dbReference type="RefSeq" id="WP_241034978.1">
    <property type="nucleotide sequence ID" value="NZ_BAAAJF010000009.1"/>
</dbReference>
<evidence type="ECO:0000313" key="7">
    <source>
        <dbReference type="Proteomes" id="UP001299970"/>
    </source>
</evidence>
<dbReference type="InterPro" id="IPR050172">
    <property type="entry name" value="SsuD_RutA_monooxygenase"/>
</dbReference>
<dbReference type="PANTHER" id="PTHR42847">
    <property type="entry name" value="ALKANESULFONATE MONOOXYGENASE"/>
    <property type="match status" value="1"/>
</dbReference>
<dbReference type="InterPro" id="IPR011251">
    <property type="entry name" value="Luciferase-like_dom"/>
</dbReference>
<evidence type="ECO:0000256" key="3">
    <source>
        <dbReference type="ARBA" id="ARBA00023002"/>
    </source>
</evidence>
<dbReference type="InterPro" id="IPR036661">
    <property type="entry name" value="Luciferase-like_sf"/>
</dbReference>
<keyword evidence="4" id="KW-0503">Monooxygenase</keyword>
<accession>A0ABS9T967</accession>
<feature type="domain" description="Luciferase-like" evidence="5">
    <location>
        <begin position="20"/>
        <end position="236"/>
    </location>
</feature>
<keyword evidence="7" id="KW-1185">Reference proteome</keyword>
<dbReference type="SUPFAM" id="SSF51679">
    <property type="entry name" value="Bacterial luciferase-like"/>
    <property type="match status" value="1"/>
</dbReference>
<dbReference type="Gene3D" id="3.20.20.30">
    <property type="entry name" value="Luciferase-like domain"/>
    <property type="match status" value="1"/>
</dbReference>
<keyword evidence="1" id="KW-0285">Flavoprotein</keyword>
<organism evidence="6 7">
    <name type="scientific">Pseudonocardia alaniniphila</name>
    <dbReference type="NCBI Taxonomy" id="75291"/>
    <lineage>
        <taxon>Bacteria</taxon>
        <taxon>Bacillati</taxon>
        <taxon>Actinomycetota</taxon>
        <taxon>Actinomycetes</taxon>
        <taxon>Pseudonocardiales</taxon>
        <taxon>Pseudonocardiaceae</taxon>
        <taxon>Pseudonocardia</taxon>
    </lineage>
</organism>
<evidence type="ECO:0000259" key="5">
    <source>
        <dbReference type="Pfam" id="PF00296"/>
    </source>
</evidence>
<keyword evidence="3" id="KW-0560">Oxidoreductase</keyword>
<comment type="caution">
    <text evidence="6">The sequence shown here is derived from an EMBL/GenBank/DDBJ whole genome shotgun (WGS) entry which is preliminary data.</text>
</comment>
<dbReference type="EMBL" id="JAKXMK010000003">
    <property type="protein sequence ID" value="MCH6164963.1"/>
    <property type="molecule type" value="Genomic_DNA"/>
</dbReference>
<reference evidence="6 7" key="1">
    <citation type="submission" date="2022-03" db="EMBL/GenBank/DDBJ databases">
        <title>Pseudonocardia alaer sp. nov., a novel actinomycete isolated from reed forest soil.</title>
        <authorList>
            <person name="Wang L."/>
        </authorList>
    </citation>
    <scope>NUCLEOTIDE SEQUENCE [LARGE SCALE GENOMIC DNA]</scope>
    <source>
        <strain evidence="6 7">Y-16303</strain>
    </source>
</reference>
<dbReference type="Pfam" id="PF00296">
    <property type="entry name" value="Bac_luciferase"/>
    <property type="match status" value="1"/>
</dbReference>
<sequence>MSALSDSQKIDEKGRTTRPFRFGVGILKPGSRSDFQSTARRAEELGYDILQMPDHLGMPAPFPALVSAAEVTSIRLGTFVLNTSFYRPALLARDIADTDQLTDGRLELGLGTGYQQAEFDAAEMPFPSGRKRIDHLEHTIRELRRLFASADHVPAVRQKPIPPLLIAANGDRMLRLAAREADIVGFPLTAGIKPGTEPEKALAERVEFLRDAAGERADDLELNLFIATVTVAPDKPDLSLLQKVLPSFSDEQILQLPSVLVGSEQQIAEKLQHYRETYGISYFATVDDSMEAFAKVIPHVR</sequence>
<gene>
    <name evidence="6" type="ORF">MMF94_04645</name>
</gene>